<proteinExistence type="predicted"/>
<evidence type="ECO:0000313" key="2">
    <source>
        <dbReference type="EMBL" id="KAE8387907.1"/>
    </source>
</evidence>
<dbReference type="EMBL" id="ML735286">
    <property type="protein sequence ID" value="KAE8387907.1"/>
    <property type="molecule type" value="Genomic_DNA"/>
</dbReference>
<protein>
    <submittedName>
        <fullName evidence="2">Uncharacterized protein</fullName>
    </submittedName>
</protein>
<name>A0A5N7C2F3_PETAA</name>
<gene>
    <name evidence="2" type="ORF">BDV23DRAFT_160185</name>
</gene>
<sequence length="53" mass="5973">MFPRDAVGQCLPPGKRQHQPGPKWLSPMRRQKLKIGCRPSHARPCDGETDLHG</sequence>
<organism evidence="2">
    <name type="scientific">Petromyces alliaceus</name>
    <name type="common">Aspergillus alliaceus</name>
    <dbReference type="NCBI Taxonomy" id="209559"/>
    <lineage>
        <taxon>Eukaryota</taxon>
        <taxon>Fungi</taxon>
        <taxon>Dikarya</taxon>
        <taxon>Ascomycota</taxon>
        <taxon>Pezizomycotina</taxon>
        <taxon>Eurotiomycetes</taxon>
        <taxon>Eurotiomycetidae</taxon>
        <taxon>Eurotiales</taxon>
        <taxon>Aspergillaceae</taxon>
        <taxon>Aspergillus</taxon>
        <taxon>Aspergillus subgen. Circumdati</taxon>
    </lineage>
</organism>
<dbReference type="OrthoDB" id="10369509at2759"/>
<feature type="region of interest" description="Disordered" evidence="1">
    <location>
        <begin position="1"/>
        <end position="25"/>
    </location>
</feature>
<reference evidence="2" key="1">
    <citation type="submission" date="2019-04" db="EMBL/GenBank/DDBJ databases">
        <title>Friends and foes A comparative genomics studyof 23 Aspergillus species from section Flavi.</title>
        <authorList>
            <consortium name="DOE Joint Genome Institute"/>
            <person name="Kjaerbolling I."/>
            <person name="Vesth T."/>
            <person name="Frisvad J.C."/>
            <person name="Nybo J.L."/>
            <person name="Theobald S."/>
            <person name="Kildgaard S."/>
            <person name="Isbrandt T."/>
            <person name="Kuo A."/>
            <person name="Sato A."/>
            <person name="Lyhne E.K."/>
            <person name="Kogle M.E."/>
            <person name="Wiebenga A."/>
            <person name="Kun R.S."/>
            <person name="Lubbers R.J."/>
            <person name="Makela M.R."/>
            <person name="Barry K."/>
            <person name="Chovatia M."/>
            <person name="Clum A."/>
            <person name="Daum C."/>
            <person name="Haridas S."/>
            <person name="He G."/>
            <person name="LaButti K."/>
            <person name="Lipzen A."/>
            <person name="Mondo S."/>
            <person name="Riley R."/>
            <person name="Salamov A."/>
            <person name="Simmons B.A."/>
            <person name="Magnuson J.K."/>
            <person name="Henrissat B."/>
            <person name="Mortensen U.H."/>
            <person name="Larsen T.O."/>
            <person name="Devries R.P."/>
            <person name="Grigoriev I.V."/>
            <person name="Machida M."/>
            <person name="Baker S.E."/>
            <person name="Andersen M.R."/>
        </authorList>
    </citation>
    <scope>NUCLEOTIDE SEQUENCE [LARGE SCALE GENOMIC DNA]</scope>
    <source>
        <strain evidence="2">IBT 14317</strain>
    </source>
</reference>
<dbReference type="Proteomes" id="UP000326877">
    <property type="component" value="Unassembled WGS sequence"/>
</dbReference>
<dbReference type="AlphaFoldDB" id="A0A5N7C2F3"/>
<evidence type="ECO:0000256" key="1">
    <source>
        <dbReference type="SAM" id="MobiDB-lite"/>
    </source>
</evidence>
<accession>A0A5N7C2F3</accession>